<keyword evidence="4" id="KW-1185">Reference proteome</keyword>
<feature type="domain" description="Inner membrane protein YgaP-like transmembrane" evidence="2">
    <location>
        <begin position="3"/>
        <end position="66"/>
    </location>
</feature>
<dbReference type="InterPro" id="IPR021309">
    <property type="entry name" value="YgaP-like_TM"/>
</dbReference>
<dbReference type="Proteomes" id="UP001595443">
    <property type="component" value="Unassembled WGS sequence"/>
</dbReference>
<name>A0ABV7ADC5_9RHOB</name>
<evidence type="ECO:0000313" key="3">
    <source>
        <dbReference type="EMBL" id="MFC2967138.1"/>
    </source>
</evidence>
<dbReference type="EMBL" id="JBHRSK010000004">
    <property type="protein sequence ID" value="MFC2967138.1"/>
    <property type="molecule type" value="Genomic_DNA"/>
</dbReference>
<accession>A0ABV7ADC5</accession>
<organism evidence="3 4">
    <name type="scientific">Acidimangrovimonas pyrenivorans</name>
    <dbReference type="NCBI Taxonomy" id="2030798"/>
    <lineage>
        <taxon>Bacteria</taxon>
        <taxon>Pseudomonadati</taxon>
        <taxon>Pseudomonadota</taxon>
        <taxon>Alphaproteobacteria</taxon>
        <taxon>Rhodobacterales</taxon>
        <taxon>Paracoccaceae</taxon>
        <taxon>Acidimangrovimonas</taxon>
    </lineage>
</organism>
<protein>
    <submittedName>
        <fullName evidence="3">DUF2892 domain-containing protein</fullName>
    </submittedName>
</protein>
<sequence>MFKTNVGGTDRVLRIIVGVALLVLFFLLPNAGYRWWLLLGIIPLVTGLMSSCPLYSILGINTCSRK</sequence>
<gene>
    <name evidence="3" type="ORF">ACFOES_03455</name>
</gene>
<evidence type="ECO:0000256" key="1">
    <source>
        <dbReference type="SAM" id="Phobius"/>
    </source>
</evidence>
<feature type="transmembrane region" description="Helical" evidence="1">
    <location>
        <begin position="35"/>
        <end position="58"/>
    </location>
</feature>
<feature type="transmembrane region" description="Helical" evidence="1">
    <location>
        <begin position="12"/>
        <end position="29"/>
    </location>
</feature>
<evidence type="ECO:0000259" key="2">
    <source>
        <dbReference type="Pfam" id="PF11127"/>
    </source>
</evidence>
<dbReference type="Pfam" id="PF11127">
    <property type="entry name" value="YgaP-like_TM"/>
    <property type="match status" value="1"/>
</dbReference>
<keyword evidence="1" id="KW-0472">Membrane</keyword>
<keyword evidence="1" id="KW-1133">Transmembrane helix</keyword>
<dbReference type="RefSeq" id="WP_377831778.1">
    <property type="nucleotide sequence ID" value="NZ_JBHRSK010000004.1"/>
</dbReference>
<proteinExistence type="predicted"/>
<evidence type="ECO:0000313" key="4">
    <source>
        <dbReference type="Proteomes" id="UP001595443"/>
    </source>
</evidence>
<keyword evidence="1" id="KW-0812">Transmembrane</keyword>
<reference evidence="4" key="1">
    <citation type="journal article" date="2019" name="Int. J. Syst. Evol. Microbiol.">
        <title>The Global Catalogue of Microorganisms (GCM) 10K type strain sequencing project: providing services to taxonomists for standard genome sequencing and annotation.</title>
        <authorList>
            <consortium name="The Broad Institute Genomics Platform"/>
            <consortium name="The Broad Institute Genome Sequencing Center for Infectious Disease"/>
            <person name="Wu L."/>
            <person name="Ma J."/>
        </authorList>
    </citation>
    <scope>NUCLEOTIDE SEQUENCE [LARGE SCALE GENOMIC DNA]</scope>
    <source>
        <strain evidence="4">KCTC 62192</strain>
    </source>
</reference>
<comment type="caution">
    <text evidence="3">The sequence shown here is derived from an EMBL/GenBank/DDBJ whole genome shotgun (WGS) entry which is preliminary data.</text>
</comment>